<dbReference type="NCBIfam" id="NF045650">
    <property type="entry name" value="CD1247_Nterm"/>
    <property type="match status" value="1"/>
</dbReference>
<keyword evidence="3" id="KW-1185">Reference proteome</keyword>
<dbReference type="OrthoDB" id="2381377at2"/>
<reference evidence="3" key="1">
    <citation type="submission" date="2016-11" db="EMBL/GenBank/DDBJ databases">
        <authorList>
            <person name="Varghese N."/>
            <person name="Submissions S."/>
        </authorList>
    </citation>
    <scope>NUCLEOTIDE SEQUENCE [LARGE SCALE GENOMIC DNA]</scope>
    <source>
        <strain evidence="3">DSM 15518</strain>
    </source>
</reference>
<sequence>MQYLYEKVAYLKGLAEGLGIDENSKEGKLLMHIVDVLEDFADAIVEIEEEQSEMAEYIESIDEDLEDLEEEVYEEDSEDEEFEYIEVQCPSCGEEVEIDEDLLYDDDVDILCPNCKEVILFAEEDCHCHGDHEHDNCHCGNHEE</sequence>
<evidence type="ECO:0000256" key="1">
    <source>
        <dbReference type="SAM" id="Coils"/>
    </source>
</evidence>
<accession>A0A1M6PWE2</accession>
<evidence type="ECO:0008006" key="4">
    <source>
        <dbReference type="Google" id="ProtNLM"/>
    </source>
</evidence>
<name>A0A1M6PWE2_9FIRM</name>
<evidence type="ECO:0000313" key="2">
    <source>
        <dbReference type="EMBL" id="SHK12313.1"/>
    </source>
</evidence>
<dbReference type="RefSeq" id="WP_072889021.1">
    <property type="nucleotide sequence ID" value="NZ_FRAE01000035.1"/>
</dbReference>
<dbReference type="STRING" id="1123349.SAMN02744037_01678"/>
<keyword evidence="1" id="KW-0175">Coiled coil</keyword>
<dbReference type="InterPro" id="IPR054688">
    <property type="entry name" value="CD1247_N"/>
</dbReference>
<gene>
    <name evidence="2" type="ORF">SAMN02744037_01678</name>
</gene>
<protein>
    <recommendedName>
        <fullName evidence="4">MJ0042 family finger-like domain-containing protein</fullName>
    </recommendedName>
</protein>
<dbReference type="EMBL" id="FRAE01000035">
    <property type="protein sequence ID" value="SHK12313.1"/>
    <property type="molecule type" value="Genomic_DNA"/>
</dbReference>
<evidence type="ECO:0000313" key="3">
    <source>
        <dbReference type="Proteomes" id="UP000242497"/>
    </source>
</evidence>
<dbReference type="AlphaFoldDB" id="A0A1M6PWE2"/>
<proteinExistence type="predicted"/>
<organism evidence="2 3">
    <name type="scientific">Tepidibacter formicigenes DSM 15518</name>
    <dbReference type="NCBI Taxonomy" id="1123349"/>
    <lineage>
        <taxon>Bacteria</taxon>
        <taxon>Bacillati</taxon>
        <taxon>Bacillota</taxon>
        <taxon>Clostridia</taxon>
        <taxon>Peptostreptococcales</taxon>
        <taxon>Peptostreptococcaceae</taxon>
        <taxon>Tepidibacter</taxon>
    </lineage>
</organism>
<dbReference type="Proteomes" id="UP000242497">
    <property type="component" value="Unassembled WGS sequence"/>
</dbReference>
<feature type="coiled-coil region" evidence="1">
    <location>
        <begin position="47"/>
        <end position="78"/>
    </location>
</feature>